<name>A0A699HIX5_TANCI</name>
<reference evidence="2" key="1">
    <citation type="journal article" date="2019" name="Sci. Rep.">
        <title>Draft genome of Tanacetum cinerariifolium, the natural source of mosquito coil.</title>
        <authorList>
            <person name="Yamashiro T."/>
            <person name="Shiraishi A."/>
            <person name="Satake H."/>
            <person name="Nakayama K."/>
        </authorList>
    </citation>
    <scope>NUCLEOTIDE SEQUENCE</scope>
</reference>
<sequence>FACPTLFSWHTTKNVTRDPAPVAADFNAQDYATLVAHLSPFQKFPEEFLCLVGLSRHYTLDEKTYPRFLHKNGEDMDLFAFIHTPDPIKIKVVKRDELERSIDKLFDKGGNGIQGGKGDSAGVGKGTNVQPVTEAADIVTEDLREDHGTLSGPSVPGKSRSAVQRLLVRAMLNAEVRGEPIPTLPFVTSSVSATPEPLTITTFTADPAVVIKEKTAKPSLFAADSSFVSEADPKDGVFSNLTKSCVCHEMVDEFAPSKFFASVQGMKHDQLFIEFNVGAARQMSLSAENELLKVKEKEIEDLKAQLLLKEAKAAKAIRLRAEASKFEAIKKSLQDKVKALKKRNASFEKERDALDVKVTGLEASAMGKDRELTDVNAQLTFTKSHNDNLVHELEVASSGLQEKLSSYENLTEWLEEFQDAQLKIVNDKLDKLCADFVEMAFHLEERFYPHLLTTISGHRWLLTHGMELAITKCLHSPKYLPALEAAIGKAIKKGMQDGLSAEISHGAEELRCNKDASVDTLMNILRLEETLAERLGLTESQPHVDQLMVPIHHLSDKVVVGAIALSLALDVSNIRVLTGMEGTSNTVPATSVTTMALSTTLASASIVSPIFVDDYEVAVMVTRRVRMGMRIPFLMLMMRN</sequence>
<evidence type="ECO:0000256" key="1">
    <source>
        <dbReference type="SAM" id="Coils"/>
    </source>
</evidence>
<comment type="caution">
    <text evidence="2">The sequence shown here is derived from an EMBL/GenBank/DDBJ whole genome shotgun (WGS) entry which is preliminary data.</text>
</comment>
<gene>
    <name evidence="2" type="ORF">Tci_399293</name>
</gene>
<evidence type="ECO:0000313" key="2">
    <source>
        <dbReference type="EMBL" id="GEY27319.1"/>
    </source>
</evidence>
<keyword evidence="1" id="KW-0175">Coiled coil</keyword>
<feature type="coiled-coil region" evidence="1">
    <location>
        <begin position="285"/>
        <end position="357"/>
    </location>
</feature>
<organism evidence="2">
    <name type="scientific">Tanacetum cinerariifolium</name>
    <name type="common">Dalmatian daisy</name>
    <name type="synonym">Chrysanthemum cinerariifolium</name>
    <dbReference type="NCBI Taxonomy" id="118510"/>
    <lineage>
        <taxon>Eukaryota</taxon>
        <taxon>Viridiplantae</taxon>
        <taxon>Streptophyta</taxon>
        <taxon>Embryophyta</taxon>
        <taxon>Tracheophyta</taxon>
        <taxon>Spermatophyta</taxon>
        <taxon>Magnoliopsida</taxon>
        <taxon>eudicotyledons</taxon>
        <taxon>Gunneridae</taxon>
        <taxon>Pentapetalae</taxon>
        <taxon>asterids</taxon>
        <taxon>campanulids</taxon>
        <taxon>Asterales</taxon>
        <taxon>Asteraceae</taxon>
        <taxon>Asteroideae</taxon>
        <taxon>Anthemideae</taxon>
        <taxon>Anthemidinae</taxon>
        <taxon>Tanacetum</taxon>
    </lineage>
</organism>
<dbReference type="AlphaFoldDB" id="A0A699HIX5"/>
<feature type="non-terminal residue" evidence="2">
    <location>
        <position position="1"/>
    </location>
</feature>
<proteinExistence type="predicted"/>
<dbReference type="EMBL" id="BKCJ010165095">
    <property type="protein sequence ID" value="GEY27319.1"/>
    <property type="molecule type" value="Genomic_DNA"/>
</dbReference>
<accession>A0A699HIX5</accession>
<protein>
    <submittedName>
        <fullName evidence="2">Transposase (Putative), gypsy type</fullName>
    </submittedName>
</protein>